<reference evidence="4" key="1">
    <citation type="submission" date="2021-08" db="EMBL/GenBank/DDBJ databases">
        <title>WGS assembly of Ceratopteris richardii.</title>
        <authorList>
            <person name="Marchant D.B."/>
            <person name="Chen G."/>
            <person name="Jenkins J."/>
            <person name="Shu S."/>
            <person name="Leebens-Mack J."/>
            <person name="Grimwood J."/>
            <person name="Schmutz J."/>
            <person name="Soltis P."/>
            <person name="Soltis D."/>
            <person name="Chen Z.-H."/>
        </authorList>
    </citation>
    <scope>NUCLEOTIDE SEQUENCE</scope>
    <source>
        <strain evidence="4">Whitten #5841</strain>
        <tissue evidence="4">Leaf</tissue>
    </source>
</reference>
<keyword evidence="5" id="KW-1185">Reference proteome</keyword>
<name>A0A8T2SVJ0_CERRI</name>
<dbReference type="Gene3D" id="1.10.238.10">
    <property type="entry name" value="EF-hand"/>
    <property type="match status" value="2"/>
</dbReference>
<feature type="domain" description="EF-hand" evidence="3">
    <location>
        <begin position="121"/>
        <end position="154"/>
    </location>
</feature>
<feature type="domain" description="EF-hand" evidence="3">
    <location>
        <begin position="85"/>
        <end position="120"/>
    </location>
</feature>
<dbReference type="PANTHER" id="PTHR23050">
    <property type="entry name" value="CALCIUM BINDING PROTEIN"/>
    <property type="match status" value="1"/>
</dbReference>
<gene>
    <name evidence="4" type="ORF">KP509_17G005200</name>
</gene>
<keyword evidence="2" id="KW-0106">Calcium</keyword>
<dbReference type="InterPro" id="IPR018247">
    <property type="entry name" value="EF_Hand_1_Ca_BS"/>
</dbReference>
<dbReference type="PROSITE" id="PS50222">
    <property type="entry name" value="EF_HAND_2"/>
    <property type="match status" value="4"/>
</dbReference>
<evidence type="ECO:0000313" key="4">
    <source>
        <dbReference type="EMBL" id="KAH7372456.1"/>
    </source>
</evidence>
<evidence type="ECO:0000259" key="3">
    <source>
        <dbReference type="PROSITE" id="PS50222"/>
    </source>
</evidence>
<dbReference type="OrthoDB" id="186625at2759"/>
<dbReference type="Proteomes" id="UP000825935">
    <property type="component" value="Chromosome 17"/>
</dbReference>
<sequence>MCSPGSSMAVLMEGFRALDLDGNGSITLRELISILKALGIQDIGEKDLRQIISDMDMDNNGTIEIDEFINMVTQEDIFQLLCQQPVDNDYEAAFHEFDKDKDGNLSRGELILGLQTLGIHPTLELVKVMMEQADTNGDGVINYTEFREIMRKLQ</sequence>
<comment type="caution">
    <text evidence="4">The sequence shown here is derived from an EMBL/GenBank/DDBJ whole genome shotgun (WGS) entry which is preliminary data.</text>
</comment>
<dbReference type="CDD" id="cd00051">
    <property type="entry name" value="EFh"/>
    <property type="match status" value="2"/>
</dbReference>
<dbReference type="InterPro" id="IPR011992">
    <property type="entry name" value="EF-hand-dom_pair"/>
</dbReference>
<dbReference type="InterPro" id="IPR002048">
    <property type="entry name" value="EF_hand_dom"/>
</dbReference>
<dbReference type="PROSITE" id="PS00018">
    <property type="entry name" value="EF_HAND_1"/>
    <property type="match status" value="4"/>
</dbReference>
<organism evidence="4 5">
    <name type="scientific">Ceratopteris richardii</name>
    <name type="common">Triangle waterfern</name>
    <dbReference type="NCBI Taxonomy" id="49495"/>
    <lineage>
        <taxon>Eukaryota</taxon>
        <taxon>Viridiplantae</taxon>
        <taxon>Streptophyta</taxon>
        <taxon>Embryophyta</taxon>
        <taxon>Tracheophyta</taxon>
        <taxon>Polypodiopsida</taxon>
        <taxon>Polypodiidae</taxon>
        <taxon>Polypodiales</taxon>
        <taxon>Pteridineae</taxon>
        <taxon>Pteridaceae</taxon>
        <taxon>Parkerioideae</taxon>
        <taxon>Ceratopteris</taxon>
    </lineage>
</organism>
<dbReference type="AlphaFoldDB" id="A0A8T2SVJ0"/>
<evidence type="ECO:0000256" key="2">
    <source>
        <dbReference type="ARBA" id="ARBA00022837"/>
    </source>
</evidence>
<accession>A0A8T2SVJ0</accession>
<dbReference type="FunFam" id="1.10.238.10:FF:000003">
    <property type="entry name" value="Calmodulin A"/>
    <property type="match status" value="1"/>
</dbReference>
<dbReference type="GO" id="GO:0005509">
    <property type="term" value="F:calcium ion binding"/>
    <property type="evidence" value="ECO:0007669"/>
    <property type="project" value="InterPro"/>
</dbReference>
<dbReference type="EMBL" id="CM035422">
    <property type="protein sequence ID" value="KAH7372456.1"/>
    <property type="molecule type" value="Genomic_DNA"/>
</dbReference>
<feature type="domain" description="EF-hand" evidence="3">
    <location>
        <begin position="6"/>
        <end position="41"/>
    </location>
</feature>
<evidence type="ECO:0000313" key="5">
    <source>
        <dbReference type="Proteomes" id="UP000825935"/>
    </source>
</evidence>
<dbReference type="Pfam" id="PF13499">
    <property type="entry name" value="EF-hand_7"/>
    <property type="match status" value="2"/>
</dbReference>
<evidence type="ECO:0000256" key="1">
    <source>
        <dbReference type="ARBA" id="ARBA00022737"/>
    </source>
</evidence>
<proteinExistence type="predicted"/>
<dbReference type="SMART" id="SM00054">
    <property type="entry name" value="EFh"/>
    <property type="match status" value="4"/>
</dbReference>
<feature type="domain" description="EF-hand" evidence="3">
    <location>
        <begin position="43"/>
        <end position="78"/>
    </location>
</feature>
<dbReference type="InterPro" id="IPR050145">
    <property type="entry name" value="Centrin_CML-like"/>
</dbReference>
<dbReference type="SUPFAM" id="SSF47473">
    <property type="entry name" value="EF-hand"/>
    <property type="match status" value="1"/>
</dbReference>
<protein>
    <recommendedName>
        <fullName evidence="3">EF-hand domain-containing protein</fullName>
    </recommendedName>
</protein>
<keyword evidence="1" id="KW-0677">Repeat</keyword>